<evidence type="ECO:0000313" key="9">
    <source>
        <dbReference type="EMBL" id="GAA2738179.1"/>
    </source>
</evidence>
<comment type="caution">
    <text evidence="9">The sequence shown here is derived from an EMBL/GenBank/DDBJ whole genome shotgun (WGS) entry which is preliminary data.</text>
</comment>
<dbReference type="Pfam" id="PF00005">
    <property type="entry name" value="ABC_tran"/>
    <property type="match status" value="1"/>
</dbReference>
<evidence type="ECO:0000256" key="5">
    <source>
        <dbReference type="ARBA" id="ARBA00022840"/>
    </source>
</evidence>
<feature type="region of interest" description="Disordered" evidence="7">
    <location>
        <begin position="1"/>
        <end position="21"/>
    </location>
</feature>
<dbReference type="Proteomes" id="UP001501326">
    <property type="component" value="Unassembled WGS sequence"/>
</dbReference>
<feature type="domain" description="ABC transporter" evidence="8">
    <location>
        <begin position="25"/>
        <end position="273"/>
    </location>
</feature>
<accession>A0ABP6H9I1</accession>
<keyword evidence="5 9" id="KW-0067">ATP-binding</keyword>
<dbReference type="SMART" id="SM00382">
    <property type="entry name" value="AAA"/>
    <property type="match status" value="1"/>
</dbReference>
<gene>
    <name evidence="9" type="primary">tcyC</name>
    <name evidence="9" type="ORF">GCM10009867_28360</name>
</gene>
<dbReference type="Gene3D" id="3.40.50.300">
    <property type="entry name" value="P-loop containing nucleotide triphosphate hydrolases"/>
    <property type="match status" value="1"/>
</dbReference>
<evidence type="ECO:0000259" key="8">
    <source>
        <dbReference type="PROSITE" id="PS50893"/>
    </source>
</evidence>
<reference evidence="10" key="1">
    <citation type="journal article" date="2019" name="Int. J. Syst. Evol. Microbiol.">
        <title>The Global Catalogue of Microorganisms (GCM) 10K type strain sequencing project: providing services to taxonomists for standard genome sequencing and annotation.</title>
        <authorList>
            <consortium name="The Broad Institute Genomics Platform"/>
            <consortium name="The Broad Institute Genome Sequencing Center for Infectious Disease"/>
            <person name="Wu L."/>
            <person name="Ma J."/>
        </authorList>
    </citation>
    <scope>NUCLEOTIDE SEQUENCE [LARGE SCALE GENOMIC DNA]</scope>
    <source>
        <strain evidence="10">JCM 16378</strain>
    </source>
</reference>
<evidence type="ECO:0000313" key="10">
    <source>
        <dbReference type="Proteomes" id="UP001501326"/>
    </source>
</evidence>
<keyword evidence="3" id="KW-1003">Cell membrane</keyword>
<proteinExistence type="predicted"/>
<dbReference type="CDD" id="cd03262">
    <property type="entry name" value="ABC_HisP_GlnQ"/>
    <property type="match status" value="1"/>
</dbReference>
<evidence type="ECO:0000256" key="7">
    <source>
        <dbReference type="SAM" id="MobiDB-lite"/>
    </source>
</evidence>
<dbReference type="InterPro" id="IPR050086">
    <property type="entry name" value="MetN_ABC_transporter-like"/>
</dbReference>
<evidence type="ECO:0000256" key="1">
    <source>
        <dbReference type="ARBA" id="ARBA00004202"/>
    </source>
</evidence>
<dbReference type="PIRSF" id="PIRSF039085">
    <property type="entry name" value="ABC_ATPase_HisP"/>
    <property type="match status" value="1"/>
</dbReference>
<dbReference type="EMBL" id="BAAARN010000003">
    <property type="protein sequence ID" value="GAA2738179.1"/>
    <property type="molecule type" value="Genomic_DNA"/>
</dbReference>
<comment type="subcellular location">
    <subcellularLocation>
        <location evidence="1">Cell membrane</location>
        <topology evidence="1">Peripheral membrane protein</topology>
    </subcellularLocation>
</comment>
<keyword evidence="2" id="KW-0813">Transport</keyword>
<name>A0ABP6H9I1_9MICO</name>
<dbReference type="PROSITE" id="PS50893">
    <property type="entry name" value="ABC_TRANSPORTER_2"/>
    <property type="match status" value="1"/>
</dbReference>
<evidence type="ECO:0000256" key="2">
    <source>
        <dbReference type="ARBA" id="ARBA00022448"/>
    </source>
</evidence>
<dbReference type="PROSITE" id="PS00211">
    <property type="entry name" value="ABC_TRANSPORTER_1"/>
    <property type="match status" value="1"/>
</dbReference>
<dbReference type="RefSeq" id="WP_344194550.1">
    <property type="nucleotide sequence ID" value="NZ_BAAARN010000003.1"/>
</dbReference>
<dbReference type="InterPro" id="IPR030679">
    <property type="entry name" value="ABC_ATPase_HisP-typ"/>
</dbReference>
<dbReference type="InterPro" id="IPR003439">
    <property type="entry name" value="ABC_transporter-like_ATP-bd"/>
</dbReference>
<dbReference type="GO" id="GO:0005524">
    <property type="term" value="F:ATP binding"/>
    <property type="evidence" value="ECO:0007669"/>
    <property type="project" value="UniProtKB-KW"/>
</dbReference>
<sequence>MSTPSPAPSSPEPSRPAPSSGEHLVVVTNLRKSFGDHVVLEDVSFTVDPGTVTCVIGPSGSGKTTLLRALNALEVPDSGVVRIGDTTVDFAGINPGARGRLPKAQRTELMTLRRHSGMVFQAHHLFPHKTALENVTEGPVVVQHEPEAEATERARQLLDKVGLSEHADKFPFQLSGGQQQRVGIARALALRPDLVLFDEPTSALDPELVGDVLGVMKALAAEGWTMVVVTHELRFAQQVADQVLFIDGGLIVERGRPQDVIANPQHPRTQTFLQRLLEPI</sequence>
<protein>
    <submittedName>
        <fullName evidence="9">Cystine ABC transporter ATP-binding protein TcyC</fullName>
    </submittedName>
</protein>
<evidence type="ECO:0000256" key="6">
    <source>
        <dbReference type="ARBA" id="ARBA00023136"/>
    </source>
</evidence>
<dbReference type="InterPro" id="IPR003593">
    <property type="entry name" value="AAA+_ATPase"/>
</dbReference>
<evidence type="ECO:0000256" key="3">
    <source>
        <dbReference type="ARBA" id="ARBA00022475"/>
    </source>
</evidence>
<dbReference type="PANTHER" id="PTHR43166:SF35">
    <property type="entry name" value="L-CYSTINE IMPORT ATP-BINDING PROTEIN TCYN"/>
    <property type="match status" value="1"/>
</dbReference>
<organism evidence="9 10">
    <name type="scientific">Pedococcus aerophilus</name>
    <dbReference type="NCBI Taxonomy" id="436356"/>
    <lineage>
        <taxon>Bacteria</taxon>
        <taxon>Bacillati</taxon>
        <taxon>Actinomycetota</taxon>
        <taxon>Actinomycetes</taxon>
        <taxon>Micrococcales</taxon>
        <taxon>Intrasporangiaceae</taxon>
        <taxon>Pedococcus</taxon>
    </lineage>
</organism>
<dbReference type="InterPro" id="IPR017871">
    <property type="entry name" value="ABC_transporter-like_CS"/>
</dbReference>
<dbReference type="PANTHER" id="PTHR43166">
    <property type="entry name" value="AMINO ACID IMPORT ATP-BINDING PROTEIN"/>
    <property type="match status" value="1"/>
</dbReference>
<keyword evidence="6" id="KW-0472">Membrane</keyword>
<keyword evidence="10" id="KW-1185">Reference proteome</keyword>
<keyword evidence="4" id="KW-0547">Nucleotide-binding</keyword>
<feature type="compositionally biased region" description="Pro residues" evidence="7">
    <location>
        <begin position="1"/>
        <end position="16"/>
    </location>
</feature>
<dbReference type="InterPro" id="IPR027417">
    <property type="entry name" value="P-loop_NTPase"/>
</dbReference>
<dbReference type="SUPFAM" id="SSF52540">
    <property type="entry name" value="P-loop containing nucleoside triphosphate hydrolases"/>
    <property type="match status" value="1"/>
</dbReference>
<evidence type="ECO:0000256" key="4">
    <source>
        <dbReference type="ARBA" id="ARBA00022741"/>
    </source>
</evidence>